<gene>
    <name evidence="2" type="ORF">COA96_04950</name>
</gene>
<dbReference type="GO" id="GO:0035438">
    <property type="term" value="F:cyclic-di-GMP binding"/>
    <property type="evidence" value="ECO:0007669"/>
    <property type="project" value="InterPro"/>
</dbReference>
<dbReference type="InterPro" id="IPR012349">
    <property type="entry name" value="Split_barrel_FMN-bd"/>
</dbReference>
<dbReference type="Pfam" id="PF07238">
    <property type="entry name" value="PilZ"/>
    <property type="match status" value="1"/>
</dbReference>
<name>A0A2A5B5N2_9GAMM</name>
<dbReference type="EMBL" id="NVVJ01000010">
    <property type="protein sequence ID" value="PCJ26670.1"/>
    <property type="molecule type" value="Genomic_DNA"/>
</dbReference>
<feature type="domain" description="PilZ" evidence="1">
    <location>
        <begin position="118"/>
        <end position="217"/>
    </location>
</feature>
<accession>A0A2A5B5N2</accession>
<evidence type="ECO:0000313" key="2">
    <source>
        <dbReference type="EMBL" id="PCJ26670.1"/>
    </source>
</evidence>
<comment type="caution">
    <text evidence="2">The sequence shown here is derived from an EMBL/GenBank/DDBJ whole genome shotgun (WGS) entry which is preliminary data.</text>
</comment>
<dbReference type="Gene3D" id="2.40.10.220">
    <property type="entry name" value="predicted glycosyltransferase like domains"/>
    <property type="match status" value="1"/>
</dbReference>
<evidence type="ECO:0000313" key="3">
    <source>
        <dbReference type="Proteomes" id="UP000218327"/>
    </source>
</evidence>
<dbReference type="InterPro" id="IPR009875">
    <property type="entry name" value="PilZ_domain"/>
</dbReference>
<organism evidence="2 3">
    <name type="scientific">SAR86 cluster bacterium</name>
    <dbReference type="NCBI Taxonomy" id="2030880"/>
    <lineage>
        <taxon>Bacteria</taxon>
        <taxon>Pseudomonadati</taxon>
        <taxon>Pseudomonadota</taxon>
        <taxon>Gammaproteobacteria</taxon>
        <taxon>SAR86 cluster</taxon>
    </lineage>
</organism>
<proteinExistence type="predicted"/>
<dbReference type="AlphaFoldDB" id="A0A2A5B5N2"/>
<dbReference type="Gene3D" id="2.30.110.10">
    <property type="entry name" value="Electron Transport, Fmn-binding Protein, Chain A"/>
    <property type="match status" value="1"/>
</dbReference>
<dbReference type="SUPFAM" id="SSF141371">
    <property type="entry name" value="PilZ domain-like"/>
    <property type="match status" value="1"/>
</dbReference>
<reference evidence="3" key="1">
    <citation type="submission" date="2017-08" db="EMBL/GenBank/DDBJ databases">
        <title>A dynamic microbial community with high functional redundancy inhabits the cold, oxic subseafloor aquifer.</title>
        <authorList>
            <person name="Tully B.J."/>
            <person name="Wheat C.G."/>
            <person name="Glazer B.T."/>
            <person name="Huber J.A."/>
        </authorList>
    </citation>
    <scope>NUCLEOTIDE SEQUENCE [LARGE SCALE GENOMIC DNA]</scope>
</reference>
<evidence type="ECO:0000259" key="1">
    <source>
        <dbReference type="Pfam" id="PF07238"/>
    </source>
</evidence>
<sequence>MHTQENIEFVTNQTVILDYLREISSNNIPIEIYSTEPEATWIYKSSIQNIETKNKQIVLRQVLPSNWQEFIPPTTRIEISCRMPLGTIKFRSLLSPLDDSENSLYCRLTLPKKMSRKQLRANFRISLDRFSSRVSFKLGEETEVMGKCLDMSMGGALLQLSKNDYDIQNGQVIDPFNLLIADTLDLSSAFKVCNIEQNDRGLLLGVQFLDLKPSQTKPINAALNKIERQNITT</sequence>
<protein>
    <recommendedName>
        <fullName evidence="1">PilZ domain-containing protein</fullName>
    </recommendedName>
</protein>
<dbReference type="Proteomes" id="UP000218327">
    <property type="component" value="Unassembled WGS sequence"/>
</dbReference>